<evidence type="ECO:0000313" key="1">
    <source>
        <dbReference type="EMBL" id="CAD7454429.1"/>
    </source>
</evidence>
<gene>
    <name evidence="1" type="ORF">TTEB3V08_LOCUS2533</name>
</gene>
<reference evidence="1" key="1">
    <citation type="submission" date="2020-11" db="EMBL/GenBank/DDBJ databases">
        <authorList>
            <person name="Tran Van P."/>
        </authorList>
    </citation>
    <scope>NUCLEOTIDE SEQUENCE</scope>
</reference>
<organism evidence="1">
    <name type="scientific">Timema tahoe</name>
    <dbReference type="NCBI Taxonomy" id="61484"/>
    <lineage>
        <taxon>Eukaryota</taxon>
        <taxon>Metazoa</taxon>
        <taxon>Ecdysozoa</taxon>
        <taxon>Arthropoda</taxon>
        <taxon>Hexapoda</taxon>
        <taxon>Insecta</taxon>
        <taxon>Pterygota</taxon>
        <taxon>Neoptera</taxon>
        <taxon>Polyneoptera</taxon>
        <taxon>Phasmatodea</taxon>
        <taxon>Timematodea</taxon>
        <taxon>Timematoidea</taxon>
        <taxon>Timematidae</taxon>
        <taxon>Timema</taxon>
    </lineage>
</organism>
<accession>A0A7R9FIS8</accession>
<proteinExistence type="predicted"/>
<dbReference type="AlphaFoldDB" id="A0A7R9FIS8"/>
<protein>
    <submittedName>
        <fullName evidence="1">Uncharacterized protein</fullName>
    </submittedName>
</protein>
<dbReference type="EMBL" id="OE000601">
    <property type="protein sequence ID" value="CAD7454429.1"/>
    <property type="molecule type" value="Genomic_DNA"/>
</dbReference>
<name>A0A7R9FIS8_9NEOP</name>
<sequence>MVNKDLTNVMFVASVLKLNLNLELITLLMVSTDITNVIVSKRRALLKSIYWFIVNPHLTNVMYVACVSNKKAHYTLISLLMVNKDLTNVMSVAIVSK</sequence>